<evidence type="ECO:0000313" key="5">
    <source>
        <dbReference type="Proteomes" id="UP000886841"/>
    </source>
</evidence>
<evidence type="ECO:0000313" key="4">
    <source>
        <dbReference type="EMBL" id="HIR93017.1"/>
    </source>
</evidence>
<reference evidence="4" key="1">
    <citation type="submission" date="2020-10" db="EMBL/GenBank/DDBJ databases">
        <authorList>
            <person name="Gilroy R."/>
        </authorList>
    </citation>
    <scope>NUCLEOTIDE SEQUENCE</scope>
    <source>
        <strain evidence="4">ChiSxjej1B13-7041</strain>
    </source>
</reference>
<accession>A0A9D1EJB5</accession>
<dbReference type="PROSITE" id="PS50006">
    <property type="entry name" value="FHA_DOMAIN"/>
    <property type="match status" value="1"/>
</dbReference>
<dbReference type="Pfam" id="PF19909">
    <property type="entry name" value="DUF6382"/>
    <property type="match status" value="1"/>
</dbReference>
<dbReference type="SUPFAM" id="SSF49879">
    <property type="entry name" value="SMAD/FHA domain"/>
    <property type="match status" value="1"/>
</dbReference>
<dbReference type="EMBL" id="DVHU01000059">
    <property type="protein sequence ID" value="HIR93017.1"/>
    <property type="molecule type" value="Genomic_DNA"/>
</dbReference>
<feature type="transmembrane region" description="Helical" evidence="2">
    <location>
        <begin position="255"/>
        <end position="274"/>
    </location>
</feature>
<feature type="transmembrane region" description="Helical" evidence="2">
    <location>
        <begin position="229"/>
        <end position="249"/>
    </location>
</feature>
<dbReference type="AlphaFoldDB" id="A0A9D1EJB5"/>
<proteinExistence type="predicted"/>
<comment type="caution">
    <text evidence="4">The sequence shown here is derived from an EMBL/GenBank/DDBJ whole genome shotgun (WGS) entry which is preliminary data.</text>
</comment>
<evidence type="ECO:0000259" key="3">
    <source>
        <dbReference type="PROSITE" id="PS50006"/>
    </source>
</evidence>
<dbReference type="InterPro" id="IPR045962">
    <property type="entry name" value="DUF6382"/>
</dbReference>
<dbReference type="PANTHER" id="PTHR23308">
    <property type="entry name" value="NUCLEAR INHIBITOR OF PROTEIN PHOSPHATASE-1"/>
    <property type="match status" value="1"/>
</dbReference>
<organism evidence="4 5">
    <name type="scientific">Candidatus Egerieimonas intestinavium</name>
    <dbReference type="NCBI Taxonomy" id="2840777"/>
    <lineage>
        <taxon>Bacteria</taxon>
        <taxon>Bacillati</taxon>
        <taxon>Bacillota</taxon>
        <taxon>Clostridia</taxon>
        <taxon>Lachnospirales</taxon>
        <taxon>Lachnospiraceae</taxon>
        <taxon>Lachnospiraceae incertae sedis</taxon>
        <taxon>Candidatus Egerieimonas</taxon>
    </lineage>
</organism>
<protein>
    <submittedName>
        <fullName evidence="4">FHA domain-containing protein</fullName>
    </submittedName>
</protein>
<sequence>MEFSYKRDMNHTYMICRGDQPVDTSAYPVRMMLSNQWKAFLPCRIQGMDNQVFFYYDITSRQSLSSFFGGGKLDYRQLRSLVESLLAALEEAEEYLLDSRCILLEPAYIFWDSLEEAFFFCYVPGEPPEGRGNIQELTEYLLPRIDHRDQEAVVLGYGVYRKAMEENFYGGQLRELLYQSSEGKDTGGQEPEENFPEALESEDRLAWWTEDEEERERKWGFPGSARVKIIAETAGILLLGFLLLLAGSWAGFPPLVNLAAAVGTLAAAAIRLVLGLRKKEGKEETFSARPLPLEAVPGTEERGQGKYPKQEIKEGREQGKHPEQKEEEKRRPPESPTGEALSGETGNPGGGEKATTLLYQENGTAPRETFCLVPQGRPGLEPLFLEGEILLVGKIKGTAHLIIDLPTVSRLHARLEKRGEVYYLQDLNSKNGTRVNKKELVGEEQVALQPGDRVAFADAVYFFQRGPGGEP</sequence>
<gene>
    <name evidence="4" type="ORF">IAB98_06330</name>
</gene>
<keyword evidence="2" id="KW-1133">Transmembrane helix</keyword>
<dbReference type="InterPro" id="IPR000253">
    <property type="entry name" value="FHA_dom"/>
</dbReference>
<dbReference type="InterPro" id="IPR050923">
    <property type="entry name" value="Cell_Proc_Reg/RNA_Proc"/>
</dbReference>
<feature type="compositionally biased region" description="Basic and acidic residues" evidence="1">
    <location>
        <begin position="299"/>
        <end position="333"/>
    </location>
</feature>
<dbReference type="SMART" id="SM00240">
    <property type="entry name" value="FHA"/>
    <property type="match status" value="1"/>
</dbReference>
<dbReference type="InterPro" id="IPR008984">
    <property type="entry name" value="SMAD_FHA_dom_sf"/>
</dbReference>
<dbReference type="CDD" id="cd00060">
    <property type="entry name" value="FHA"/>
    <property type="match status" value="1"/>
</dbReference>
<evidence type="ECO:0000256" key="2">
    <source>
        <dbReference type="SAM" id="Phobius"/>
    </source>
</evidence>
<name>A0A9D1EJB5_9FIRM</name>
<evidence type="ECO:0000256" key="1">
    <source>
        <dbReference type="SAM" id="MobiDB-lite"/>
    </source>
</evidence>
<dbReference type="Gene3D" id="2.60.200.20">
    <property type="match status" value="1"/>
</dbReference>
<keyword evidence="2" id="KW-0812">Transmembrane</keyword>
<reference evidence="4" key="2">
    <citation type="journal article" date="2021" name="PeerJ">
        <title>Extensive microbial diversity within the chicken gut microbiome revealed by metagenomics and culture.</title>
        <authorList>
            <person name="Gilroy R."/>
            <person name="Ravi A."/>
            <person name="Getino M."/>
            <person name="Pursley I."/>
            <person name="Horton D.L."/>
            <person name="Alikhan N.F."/>
            <person name="Baker D."/>
            <person name="Gharbi K."/>
            <person name="Hall N."/>
            <person name="Watson M."/>
            <person name="Adriaenssens E.M."/>
            <person name="Foster-Nyarko E."/>
            <person name="Jarju S."/>
            <person name="Secka A."/>
            <person name="Antonio M."/>
            <person name="Oren A."/>
            <person name="Chaudhuri R.R."/>
            <person name="La Ragione R."/>
            <person name="Hildebrand F."/>
            <person name="Pallen M.J."/>
        </authorList>
    </citation>
    <scope>NUCLEOTIDE SEQUENCE</scope>
    <source>
        <strain evidence="4">ChiSxjej1B13-7041</strain>
    </source>
</reference>
<dbReference type="Pfam" id="PF00498">
    <property type="entry name" value="FHA"/>
    <property type="match status" value="1"/>
</dbReference>
<feature type="domain" description="FHA" evidence="3">
    <location>
        <begin position="390"/>
        <end position="440"/>
    </location>
</feature>
<keyword evidence="2" id="KW-0472">Membrane</keyword>
<feature type="region of interest" description="Disordered" evidence="1">
    <location>
        <begin position="284"/>
        <end position="355"/>
    </location>
</feature>
<dbReference type="Proteomes" id="UP000886841">
    <property type="component" value="Unassembled WGS sequence"/>
</dbReference>
<feature type="region of interest" description="Disordered" evidence="1">
    <location>
        <begin position="182"/>
        <end position="201"/>
    </location>
</feature>